<comment type="caution">
    <text evidence="1">The sequence shown here is derived from an EMBL/GenBank/DDBJ whole genome shotgun (WGS) entry which is preliminary data.</text>
</comment>
<gene>
    <name evidence="1" type="ORF">ACFQ2S_10010</name>
</gene>
<protein>
    <submittedName>
        <fullName evidence="1">Uncharacterized protein</fullName>
    </submittedName>
</protein>
<evidence type="ECO:0000313" key="2">
    <source>
        <dbReference type="Proteomes" id="UP001597108"/>
    </source>
</evidence>
<evidence type="ECO:0000313" key="1">
    <source>
        <dbReference type="EMBL" id="MFD0979987.1"/>
    </source>
</evidence>
<dbReference type="RefSeq" id="WP_386074326.1">
    <property type="nucleotide sequence ID" value="NZ_JBHTJT010000009.1"/>
</dbReference>
<proteinExistence type="predicted"/>
<organism evidence="1 2">
    <name type="scientific">Tropicimonas aquimaris</name>
    <dbReference type="NCBI Taxonomy" id="914152"/>
    <lineage>
        <taxon>Bacteria</taxon>
        <taxon>Pseudomonadati</taxon>
        <taxon>Pseudomonadota</taxon>
        <taxon>Alphaproteobacteria</taxon>
        <taxon>Rhodobacterales</taxon>
        <taxon>Roseobacteraceae</taxon>
        <taxon>Tropicimonas</taxon>
    </lineage>
</organism>
<dbReference type="Proteomes" id="UP001597108">
    <property type="component" value="Unassembled WGS sequence"/>
</dbReference>
<name>A0ABW3IPE3_9RHOB</name>
<accession>A0ABW3IPE3</accession>
<sequence length="153" mass="16588">MSGDGFSVDASLISANANKVRSIAAADWRPEVAREAGNRAAREYPETLEDAAFRLASPVPPKFVGRSDPAARWPSDDASRPCLAFATNYLIDTNNAVIMDVEATRAIRLAELGASRTMLDRIERRFGIASKPMSHILQTAIKSVGPLKSMADR</sequence>
<keyword evidence="2" id="KW-1185">Reference proteome</keyword>
<reference evidence="2" key="1">
    <citation type="journal article" date="2019" name="Int. J. Syst. Evol. Microbiol.">
        <title>The Global Catalogue of Microorganisms (GCM) 10K type strain sequencing project: providing services to taxonomists for standard genome sequencing and annotation.</title>
        <authorList>
            <consortium name="The Broad Institute Genomics Platform"/>
            <consortium name="The Broad Institute Genome Sequencing Center for Infectious Disease"/>
            <person name="Wu L."/>
            <person name="Ma J."/>
        </authorList>
    </citation>
    <scope>NUCLEOTIDE SEQUENCE [LARGE SCALE GENOMIC DNA]</scope>
    <source>
        <strain evidence="2">CCUG 60524</strain>
    </source>
</reference>
<dbReference type="EMBL" id="JBHTJT010000009">
    <property type="protein sequence ID" value="MFD0979987.1"/>
    <property type="molecule type" value="Genomic_DNA"/>
</dbReference>